<dbReference type="GO" id="GO:0016757">
    <property type="term" value="F:glycosyltransferase activity"/>
    <property type="evidence" value="ECO:0007669"/>
    <property type="project" value="UniProtKB-KW"/>
</dbReference>
<evidence type="ECO:0000256" key="4">
    <source>
        <dbReference type="ARBA" id="ARBA00022679"/>
    </source>
</evidence>
<evidence type="ECO:0000313" key="14">
    <source>
        <dbReference type="EMBL" id="CAJ1410468.1"/>
    </source>
</evidence>
<keyword evidence="3" id="KW-0328">Glycosyltransferase</keyword>
<dbReference type="AlphaFoldDB" id="A0AA36NMZ3"/>
<evidence type="ECO:0000256" key="3">
    <source>
        <dbReference type="ARBA" id="ARBA00022676"/>
    </source>
</evidence>
<dbReference type="InterPro" id="IPR051939">
    <property type="entry name" value="Glycosyltr_41/O-GlcNAc_trsf"/>
</dbReference>
<keyword evidence="8 11" id="KW-1133">Transmembrane helix</keyword>
<evidence type="ECO:0000313" key="15">
    <source>
        <dbReference type="Proteomes" id="UP001178507"/>
    </source>
</evidence>
<evidence type="ECO:0000256" key="11">
    <source>
        <dbReference type="SAM" id="Phobius"/>
    </source>
</evidence>
<comment type="pathway">
    <text evidence="2">Protein modification; protein glycosylation.</text>
</comment>
<dbReference type="InterPro" id="IPR029489">
    <property type="entry name" value="OGT/SEC/SPY_C"/>
</dbReference>
<dbReference type="PRINTS" id="PR00342">
    <property type="entry name" value="RHESUSRHD"/>
</dbReference>
<proteinExistence type="predicted"/>
<evidence type="ECO:0000256" key="2">
    <source>
        <dbReference type="ARBA" id="ARBA00004922"/>
    </source>
</evidence>
<keyword evidence="6" id="KW-0677">Repeat</keyword>
<feature type="transmembrane region" description="Helical" evidence="11">
    <location>
        <begin position="226"/>
        <end position="246"/>
    </location>
</feature>
<dbReference type="GO" id="GO:0005886">
    <property type="term" value="C:plasma membrane"/>
    <property type="evidence" value="ECO:0007669"/>
    <property type="project" value="InterPro"/>
</dbReference>
<reference evidence="14" key="1">
    <citation type="submission" date="2023-08" db="EMBL/GenBank/DDBJ databases">
        <authorList>
            <person name="Chen Y."/>
            <person name="Shah S."/>
            <person name="Dougan E. K."/>
            <person name="Thang M."/>
            <person name="Chan C."/>
        </authorList>
    </citation>
    <scope>NUCLEOTIDE SEQUENCE</scope>
</reference>
<evidence type="ECO:0008006" key="16">
    <source>
        <dbReference type="Google" id="ProtNLM"/>
    </source>
</evidence>
<evidence type="ECO:0000256" key="5">
    <source>
        <dbReference type="ARBA" id="ARBA00022692"/>
    </source>
</evidence>
<comment type="subcellular location">
    <subcellularLocation>
        <location evidence="1">Membrane</location>
        <topology evidence="1">Multi-pass membrane protein</topology>
    </subcellularLocation>
</comment>
<evidence type="ECO:0000256" key="7">
    <source>
        <dbReference type="ARBA" id="ARBA00022803"/>
    </source>
</evidence>
<feature type="transmembrane region" description="Helical" evidence="11">
    <location>
        <begin position="131"/>
        <end position="154"/>
    </location>
</feature>
<dbReference type="EMBL" id="CAUJNA010003818">
    <property type="protein sequence ID" value="CAJ1410468.1"/>
    <property type="molecule type" value="Genomic_DNA"/>
</dbReference>
<keyword evidence="5 11" id="KW-0812">Transmembrane</keyword>
<dbReference type="InterPro" id="IPR002229">
    <property type="entry name" value="RhesusRHD"/>
</dbReference>
<feature type="region of interest" description="Disordered" evidence="10">
    <location>
        <begin position="811"/>
        <end position="835"/>
    </location>
</feature>
<evidence type="ECO:0000259" key="12">
    <source>
        <dbReference type="Pfam" id="PF00909"/>
    </source>
</evidence>
<feature type="domain" description="O-GlcNAc transferase C-terminal" evidence="13">
    <location>
        <begin position="500"/>
        <end position="672"/>
    </location>
</feature>
<gene>
    <name evidence="14" type="ORF">EVOR1521_LOCUS31287</name>
</gene>
<evidence type="ECO:0000256" key="1">
    <source>
        <dbReference type="ARBA" id="ARBA00004141"/>
    </source>
</evidence>
<evidence type="ECO:0000256" key="8">
    <source>
        <dbReference type="ARBA" id="ARBA00022989"/>
    </source>
</evidence>
<feature type="transmembrane region" description="Helical" evidence="11">
    <location>
        <begin position="93"/>
        <end position="119"/>
    </location>
</feature>
<dbReference type="Pfam" id="PF13844">
    <property type="entry name" value="Glyco_transf_41"/>
    <property type="match status" value="1"/>
</dbReference>
<keyword evidence="7" id="KW-0802">TPR repeat</keyword>
<comment type="caution">
    <text evidence="14">The sequence shown here is derived from an EMBL/GenBank/DDBJ whole genome shotgun (WGS) entry which is preliminary data.</text>
</comment>
<sequence length="835" mass="89880">MSSYRDVLRYEPTAPAVPEQEAKEDWPTWVKPGRSFGVLTCIAQLAFLAVFYKGRLGSGVLPSGMDSAEYSCYIGVTLMMFVGFGYLKTFLKAYGLGAVGFTMLIACLGLQWAMILECFVRQTELILDFHFLLNGNMAVAAVLVSFGALIGRISPTQIVMLVLMELPCHIINKVLVLHQFDAQPNVHDEGGTIMVHVFGCYFGLAASVALGPAAKEALRSSCYQSDVFSLIGTVFLWMFWPTFVAAGQVTPVKQSKAMVNTVLALLTSTVTTFGVTQILEDGKIGTQAIQNATLAGGVIIGATACVIGPFGAGLLGMVAGAVSTFAFIRLDWFRKVDTCGVHSLHGVPGLLGGVFSILAPAFYSNTNIVPWDQFIGLAATLLLAGSSGFLCGLALKAVEYLHDDKELQRVAEELGLEASDLRLEHYSDAAYWRNADAQPNMPLVELGAIDYRLVDEVVDPIDTTQPFSEELVRIPGCFLCYTPPTRIPEVEALPALRGYVTFGSFSCLAKVGEPVVALWARCLHEVPNSRLLVKNKGFYSPDVQATFIAKFKAYGIPEHRLKLMALAPTSYEHLNIYNEVDIALDTFPYSNTTTTCESLLMGVPAVCLVGSTHGSRVCYTLLSAIGLAEFAAQTQEAYVTKVKGLCSNLQTLAMLRKNLRQIMLSSALCDGSGFVRDKFEPILREKWLAYCNGRQPSQQVFSGNGAPDPLAPGPFAAPLAPGQHFVQPAQTAPQAGMAVAAATSNMLGAPVAPSAAMPLIGCTLPPQVAFCGGSTPLMQAAVLPHADVPQPMSPDARSAWQVAPAFPICAQLPGQGTPRHRRQRNNRIHHPARRA</sequence>
<feature type="domain" description="Ammonium transporter AmtB-like" evidence="12">
    <location>
        <begin position="74"/>
        <end position="406"/>
    </location>
</feature>
<dbReference type="GO" id="GO:0008519">
    <property type="term" value="F:ammonium channel activity"/>
    <property type="evidence" value="ECO:0007669"/>
    <property type="project" value="InterPro"/>
</dbReference>
<dbReference type="Gene3D" id="3.40.50.2000">
    <property type="entry name" value="Glycogen Phosphorylase B"/>
    <property type="match status" value="1"/>
</dbReference>
<name>A0AA36NMZ3_9DINO</name>
<dbReference type="Gene3D" id="1.10.3430.10">
    <property type="entry name" value="Ammonium transporter AmtB like domains"/>
    <property type="match status" value="1"/>
</dbReference>
<protein>
    <recommendedName>
        <fullName evidence="16">Ammonium transporter AmtB-like domain-containing protein</fullName>
    </recommendedName>
</protein>
<evidence type="ECO:0000256" key="10">
    <source>
        <dbReference type="SAM" id="MobiDB-lite"/>
    </source>
</evidence>
<dbReference type="Pfam" id="PF00909">
    <property type="entry name" value="Ammonium_transp"/>
    <property type="match status" value="1"/>
</dbReference>
<dbReference type="InterPro" id="IPR024041">
    <property type="entry name" value="NH4_transpt_AmtB-like_dom"/>
</dbReference>
<feature type="transmembrane region" description="Helical" evidence="11">
    <location>
        <begin position="193"/>
        <end position="214"/>
    </location>
</feature>
<dbReference type="InterPro" id="IPR029020">
    <property type="entry name" value="Ammonium/urea_transptr"/>
</dbReference>
<dbReference type="Gene3D" id="3.40.50.11380">
    <property type="match status" value="1"/>
</dbReference>
<accession>A0AA36NMZ3</accession>
<keyword evidence="4" id="KW-0808">Transferase</keyword>
<feature type="transmembrane region" description="Helical" evidence="11">
    <location>
        <begin position="315"/>
        <end position="332"/>
    </location>
</feature>
<evidence type="ECO:0000256" key="9">
    <source>
        <dbReference type="ARBA" id="ARBA00023136"/>
    </source>
</evidence>
<keyword evidence="15" id="KW-1185">Reference proteome</keyword>
<evidence type="ECO:0000259" key="13">
    <source>
        <dbReference type="Pfam" id="PF13844"/>
    </source>
</evidence>
<evidence type="ECO:0000256" key="6">
    <source>
        <dbReference type="ARBA" id="ARBA00022737"/>
    </source>
</evidence>
<dbReference type="PANTHER" id="PTHR44835:SF1">
    <property type="entry name" value="PROTEIN O-GLCNAC TRANSFERASE"/>
    <property type="match status" value="1"/>
</dbReference>
<dbReference type="Proteomes" id="UP001178507">
    <property type="component" value="Unassembled WGS sequence"/>
</dbReference>
<feature type="transmembrane region" description="Helical" evidence="11">
    <location>
        <begin position="68"/>
        <end position="87"/>
    </location>
</feature>
<feature type="transmembrane region" description="Helical" evidence="11">
    <location>
        <begin position="375"/>
        <end position="395"/>
    </location>
</feature>
<keyword evidence="9 11" id="KW-0472">Membrane</keyword>
<dbReference type="SUPFAM" id="SSF111352">
    <property type="entry name" value="Ammonium transporter"/>
    <property type="match status" value="1"/>
</dbReference>
<organism evidence="14 15">
    <name type="scientific">Effrenium voratum</name>
    <dbReference type="NCBI Taxonomy" id="2562239"/>
    <lineage>
        <taxon>Eukaryota</taxon>
        <taxon>Sar</taxon>
        <taxon>Alveolata</taxon>
        <taxon>Dinophyceae</taxon>
        <taxon>Suessiales</taxon>
        <taxon>Symbiodiniaceae</taxon>
        <taxon>Effrenium</taxon>
    </lineage>
</organism>
<dbReference type="PANTHER" id="PTHR44835">
    <property type="entry name" value="UDP-N-ACETYLGLUCOSAMINE--PEPTIDE N-ACETYLGLUCOSAMINYLTRANSFERASE SPINDLY-RELATED"/>
    <property type="match status" value="1"/>
</dbReference>
<feature type="transmembrane region" description="Helical" evidence="11">
    <location>
        <begin position="36"/>
        <end position="56"/>
    </location>
</feature>
<feature type="transmembrane region" description="Helical" evidence="11">
    <location>
        <begin position="344"/>
        <end position="363"/>
    </location>
</feature>
<feature type="compositionally biased region" description="Basic residues" evidence="10">
    <location>
        <begin position="818"/>
        <end position="835"/>
    </location>
</feature>